<evidence type="ECO:0000313" key="2">
    <source>
        <dbReference type="EMBL" id="KAJ6837669.1"/>
    </source>
</evidence>
<reference evidence="2" key="2">
    <citation type="submission" date="2023-04" db="EMBL/GenBank/DDBJ databases">
        <authorList>
            <person name="Bruccoleri R.E."/>
            <person name="Oakeley E.J."/>
            <person name="Faust A.-M."/>
            <person name="Dessus-Babus S."/>
            <person name="Altorfer M."/>
            <person name="Burckhardt D."/>
            <person name="Oertli M."/>
            <person name="Naumann U."/>
            <person name="Petersen F."/>
            <person name="Wong J."/>
        </authorList>
    </citation>
    <scope>NUCLEOTIDE SEQUENCE</scope>
    <source>
        <strain evidence="2">GSM-AAB239-AS_SAM_17_03QT</strain>
        <tissue evidence="2">Leaf</tissue>
    </source>
</reference>
<accession>A0AAX6H9G2</accession>
<dbReference type="AlphaFoldDB" id="A0AAX6H9G2"/>
<dbReference type="Proteomes" id="UP001140949">
    <property type="component" value="Unassembled WGS sequence"/>
</dbReference>
<dbReference type="Gene3D" id="1.20.910.10">
    <property type="entry name" value="Heme oxygenase-like"/>
    <property type="match status" value="1"/>
</dbReference>
<feature type="region of interest" description="Disordered" evidence="1">
    <location>
        <begin position="1"/>
        <end position="97"/>
    </location>
</feature>
<evidence type="ECO:0000313" key="3">
    <source>
        <dbReference type="Proteomes" id="UP001140949"/>
    </source>
</evidence>
<keyword evidence="3" id="KW-1185">Reference proteome</keyword>
<comment type="caution">
    <text evidence="2">The sequence shown here is derived from an EMBL/GenBank/DDBJ whole genome shotgun (WGS) entry which is preliminary data.</text>
</comment>
<sequence length="315" mass="34070">MNPPNPSPNPSKPSSPKEEGAATSAATHVYPSSAAETAAAAARVPDGAAVEADGGGGGGGGGGGELVAVESETGEEEGGGDREMDNGGDWAPPPPPATVFRIRLKQPPSDLRHKMSVPELCRNFSAVAWCGKLNAIACASETCARIPSSHATTPFWIPIHILNPERPTECAVFNVKADSPRDSVQFIQWSPRSCPRALLIANFHGCISIWTQPSQGPVNLVRDASCWQSEYEWRQDLAVVTKWLSGMTPVAEKILNKKELKFYKWDGDLSQPLQNVRDKINQVANSWSRAEKNHCLEETEKSFKYSGEILRLILS</sequence>
<reference evidence="2" key="1">
    <citation type="journal article" date="2023" name="GigaByte">
        <title>Genome assembly of the bearded iris, Iris pallida Lam.</title>
        <authorList>
            <person name="Bruccoleri R.E."/>
            <person name="Oakeley E.J."/>
            <person name="Faust A.M.E."/>
            <person name="Altorfer M."/>
            <person name="Dessus-Babus S."/>
            <person name="Burckhardt D."/>
            <person name="Oertli M."/>
            <person name="Naumann U."/>
            <person name="Petersen F."/>
            <person name="Wong J."/>
        </authorList>
    </citation>
    <scope>NUCLEOTIDE SEQUENCE</scope>
    <source>
        <strain evidence="2">GSM-AAB239-AS_SAM_17_03QT</strain>
    </source>
</reference>
<dbReference type="GO" id="GO:0016592">
    <property type="term" value="C:mediator complex"/>
    <property type="evidence" value="ECO:0007669"/>
    <property type="project" value="InterPro"/>
</dbReference>
<dbReference type="PANTHER" id="PTHR35130:SF1">
    <property type="entry name" value="MEDIATOR OF RNA POLYMERASE II TRANSCRIPTION SUBUNIT 16"/>
    <property type="match status" value="1"/>
</dbReference>
<dbReference type="SUPFAM" id="SSF48613">
    <property type="entry name" value="Heme oxygenase-like"/>
    <property type="match status" value="1"/>
</dbReference>
<feature type="compositionally biased region" description="Low complexity" evidence="1">
    <location>
        <begin position="34"/>
        <end position="52"/>
    </location>
</feature>
<protein>
    <submittedName>
        <fullName evidence="2">Mediator of RNA polymerase II transcription subunit 16</fullName>
    </submittedName>
</protein>
<feature type="compositionally biased region" description="Pro residues" evidence="1">
    <location>
        <begin position="1"/>
        <end position="13"/>
    </location>
</feature>
<proteinExistence type="predicted"/>
<feature type="compositionally biased region" description="Gly residues" evidence="1">
    <location>
        <begin position="53"/>
        <end position="65"/>
    </location>
</feature>
<evidence type="ECO:0000256" key="1">
    <source>
        <dbReference type="SAM" id="MobiDB-lite"/>
    </source>
</evidence>
<dbReference type="PANTHER" id="PTHR35130">
    <property type="entry name" value="MEDIATOR OF RNA POLYMERASE II TRANSCRIPTION SUBUNIT 16"/>
    <property type="match status" value="1"/>
</dbReference>
<name>A0AAX6H9G2_IRIPA</name>
<dbReference type="GO" id="GO:0006355">
    <property type="term" value="P:regulation of DNA-templated transcription"/>
    <property type="evidence" value="ECO:0007669"/>
    <property type="project" value="InterPro"/>
</dbReference>
<organism evidence="2 3">
    <name type="scientific">Iris pallida</name>
    <name type="common">Sweet iris</name>
    <dbReference type="NCBI Taxonomy" id="29817"/>
    <lineage>
        <taxon>Eukaryota</taxon>
        <taxon>Viridiplantae</taxon>
        <taxon>Streptophyta</taxon>
        <taxon>Embryophyta</taxon>
        <taxon>Tracheophyta</taxon>
        <taxon>Spermatophyta</taxon>
        <taxon>Magnoliopsida</taxon>
        <taxon>Liliopsida</taxon>
        <taxon>Asparagales</taxon>
        <taxon>Iridaceae</taxon>
        <taxon>Iridoideae</taxon>
        <taxon>Irideae</taxon>
        <taxon>Iris</taxon>
    </lineage>
</organism>
<dbReference type="EMBL" id="JANAVB010011342">
    <property type="protein sequence ID" value="KAJ6837669.1"/>
    <property type="molecule type" value="Genomic_DNA"/>
</dbReference>
<gene>
    <name evidence="2" type="ORF">M6B38_121090</name>
</gene>
<dbReference type="InterPro" id="IPR016084">
    <property type="entry name" value="Haem_Oase-like_multi-hlx"/>
</dbReference>
<dbReference type="InterPro" id="IPR038836">
    <property type="entry name" value="MED16"/>
</dbReference>